<keyword evidence="1" id="KW-0962">Peroxisome biogenesis</keyword>
<reference evidence="6" key="1">
    <citation type="journal article" date="2020" name="Stud. Mycol.">
        <title>101 Dothideomycetes genomes: a test case for predicting lifestyles and emergence of pathogens.</title>
        <authorList>
            <person name="Haridas S."/>
            <person name="Albert R."/>
            <person name="Binder M."/>
            <person name="Bloem J."/>
            <person name="Labutti K."/>
            <person name="Salamov A."/>
            <person name="Andreopoulos B."/>
            <person name="Baker S."/>
            <person name="Barry K."/>
            <person name="Bills G."/>
            <person name="Bluhm B."/>
            <person name="Cannon C."/>
            <person name="Castanera R."/>
            <person name="Culley D."/>
            <person name="Daum C."/>
            <person name="Ezra D."/>
            <person name="Gonzalez J."/>
            <person name="Henrissat B."/>
            <person name="Kuo A."/>
            <person name="Liang C."/>
            <person name="Lipzen A."/>
            <person name="Lutzoni F."/>
            <person name="Magnuson J."/>
            <person name="Mondo S."/>
            <person name="Nolan M."/>
            <person name="Ohm R."/>
            <person name="Pangilinan J."/>
            <person name="Park H.-J."/>
            <person name="Ramirez L."/>
            <person name="Alfaro M."/>
            <person name="Sun H."/>
            <person name="Tritt A."/>
            <person name="Yoshinaga Y."/>
            <person name="Zwiers L.-H."/>
            <person name="Turgeon B."/>
            <person name="Goodwin S."/>
            <person name="Spatafora J."/>
            <person name="Crous P."/>
            <person name="Grigoriev I."/>
        </authorList>
    </citation>
    <scope>NUCLEOTIDE SEQUENCE</scope>
    <source>
        <strain evidence="6">CBS 279.74</strain>
    </source>
</reference>
<evidence type="ECO:0000256" key="5">
    <source>
        <dbReference type="SAM" id="MobiDB-lite"/>
    </source>
</evidence>
<dbReference type="PANTHER" id="PTHR12652:SF25">
    <property type="entry name" value="MICROBODY (PEROXISOME) PROLIFERATION PROTEIN PEROXIN 11C (EUROFUNG)"/>
    <property type="match status" value="1"/>
</dbReference>
<protein>
    <recommendedName>
        <fullName evidence="8">Peroxin 11C</fullName>
    </recommendedName>
</protein>
<proteinExistence type="predicted"/>
<evidence type="ECO:0008006" key="8">
    <source>
        <dbReference type="Google" id="ProtNLM"/>
    </source>
</evidence>
<name>A0A6G1KP49_9PLEO</name>
<organism evidence="6 7">
    <name type="scientific">Pleomassaria siparia CBS 279.74</name>
    <dbReference type="NCBI Taxonomy" id="1314801"/>
    <lineage>
        <taxon>Eukaryota</taxon>
        <taxon>Fungi</taxon>
        <taxon>Dikarya</taxon>
        <taxon>Ascomycota</taxon>
        <taxon>Pezizomycotina</taxon>
        <taxon>Dothideomycetes</taxon>
        <taxon>Pleosporomycetidae</taxon>
        <taxon>Pleosporales</taxon>
        <taxon>Pleomassariaceae</taxon>
        <taxon>Pleomassaria</taxon>
    </lineage>
</organism>
<keyword evidence="3" id="KW-0576">Peroxisome</keyword>
<sequence length="336" mass="36474">MSDDNSEPGVPTTAQVAEKADQVTAKAEHVTESVVHVADKAAERVTSKAVEVPGNALSALKAVDKIILRLNKLIGTPGGLSSFLSTLNYTLYILAYLHTKSPEISSFARKLVGLLKSQVSKPATTTLIVDGAVPAIATLAGILSRTRTTLRLFGLFPLYTWLRTLLAGPKVGTDPVLHRIALLQASSYFTYQALENISFLADNGIVSTKVISFLNRGDSTTARVYLWAYRAWLGGVSCDLLRLAREAQLEGKRRATRQKMRDEGRAVAVYQDEEDAKVDAKWWTDLMIASAWLPMAMHFSSATGGLPGWNLGWMGVCGLVAGSTRSKALWESTLHP</sequence>
<dbReference type="PANTHER" id="PTHR12652">
    <property type="entry name" value="PEROXISOMAL BIOGENESIS FACTOR 11"/>
    <property type="match status" value="1"/>
</dbReference>
<keyword evidence="2" id="KW-0472">Membrane</keyword>
<evidence type="ECO:0000256" key="4">
    <source>
        <dbReference type="ARBA" id="ARBA00046271"/>
    </source>
</evidence>
<dbReference type="AlphaFoldDB" id="A0A6G1KP49"/>
<dbReference type="GO" id="GO:0016559">
    <property type="term" value="P:peroxisome fission"/>
    <property type="evidence" value="ECO:0007669"/>
    <property type="project" value="InterPro"/>
</dbReference>
<evidence type="ECO:0000313" key="7">
    <source>
        <dbReference type="Proteomes" id="UP000799428"/>
    </source>
</evidence>
<dbReference type="Proteomes" id="UP000799428">
    <property type="component" value="Unassembled WGS sequence"/>
</dbReference>
<dbReference type="Pfam" id="PF05648">
    <property type="entry name" value="PEX11"/>
    <property type="match status" value="1"/>
</dbReference>
<evidence type="ECO:0000256" key="3">
    <source>
        <dbReference type="ARBA" id="ARBA00023140"/>
    </source>
</evidence>
<evidence type="ECO:0000256" key="2">
    <source>
        <dbReference type="ARBA" id="ARBA00023136"/>
    </source>
</evidence>
<gene>
    <name evidence="6" type="ORF">K504DRAFT_395156</name>
</gene>
<dbReference type="InterPro" id="IPR008733">
    <property type="entry name" value="PEX11"/>
</dbReference>
<comment type="subcellular location">
    <subcellularLocation>
        <location evidence="4">Peroxisome membrane</location>
    </subcellularLocation>
</comment>
<dbReference type="GO" id="GO:0005778">
    <property type="term" value="C:peroxisomal membrane"/>
    <property type="evidence" value="ECO:0007669"/>
    <property type="project" value="UniProtKB-SubCell"/>
</dbReference>
<dbReference type="OrthoDB" id="10005898at2759"/>
<feature type="region of interest" description="Disordered" evidence="5">
    <location>
        <begin position="1"/>
        <end position="22"/>
    </location>
</feature>
<evidence type="ECO:0000313" key="6">
    <source>
        <dbReference type="EMBL" id="KAF2714624.1"/>
    </source>
</evidence>
<keyword evidence="7" id="KW-1185">Reference proteome</keyword>
<evidence type="ECO:0000256" key="1">
    <source>
        <dbReference type="ARBA" id="ARBA00022593"/>
    </source>
</evidence>
<accession>A0A6G1KP49</accession>
<dbReference type="EMBL" id="MU005764">
    <property type="protein sequence ID" value="KAF2714624.1"/>
    <property type="molecule type" value="Genomic_DNA"/>
</dbReference>